<organism evidence="1 2">
    <name type="scientific">Diplocarpon coronariae</name>
    <dbReference type="NCBI Taxonomy" id="2795749"/>
    <lineage>
        <taxon>Eukaryota</taxon>
        <taxon>Fungi</taxon>
        <taxon>Dikarya</taxon>
        <taxon>Ascomycota</taxon>
        <taxon>Pezizomycotina</taxon>
        <taxon>Leotiomycetes</taxon>
        <taxon>Helotiales</taxon>
        <taxon>Drepanopezizaceae</taxon>
        <taxon>Diplocarpon</taxon>
    </lineage>
</organism>
<sequence length="159" mass="17671">MYITSCVFSDWTADEPLDEPGSPRGHVLTPPVIFSEGYHNVHPEFPSRYGNTIQWHQEDPAERCNNLWKATNLAGSLSTLPGIEIEKVRVSRAPKKSTGKTLRCSGGGSLEQLPLTERDNCDGWAEEEGDALVALGICSCSREPGYWGLWVRVGVQRWL</sequence>
<comment type="caution">
    <text evidence="1">The sequence shown here is derived from an EMBL/GenBank/DDBJ whole genome shotgun (WGS) entry which is preliminary data.</text>
</comment>
<accession>A0A218YTX5</accession>
<dbReference type="STRING" id="503106.A0A218YTX5"/>
<keyword evidence="2" id="KW-1185">Reference proteome</keyword>
<reference evidence="1 2" key="1">
    <citation type="submission" date="2017-04" db="EMBL/GenBank/DDBJ databases">
        <title>Draft genome sequence of Marssonina coronaria NL1: causal agent of apple blotch.</title>
        <authorList>
            <person name="Cheng Q."/>
        </authorList>
    </citation>
    <scope>NUCLEOTIDE SEQUENCE [LARGE SCALE GENOMIC DNA]</scope>
    <source>
        <strain evidence="1 2">NL1</strain>
    </source>
</reference>
<protein>
    <submittedName>
        <fullName evidence="1">Acyl-CoA desaturase</fullName>
    </submittedName>
</protein>
<name>A0A218YTX5_9HELO</name>
<dbReference type="Proteomes" id="UP000242519">
    <property type="component" value="Unassembled WGS sequence"/>
</dbReference>
<proteinExistence type="predicted"/>
<evidence type="ECO:0000313" key="1">
    <source>
        <dbReference type="EMBL" id="OWO98039.1"/>
    </source>
</evidence>
<evidence type="ECO:0000313" key="2">
    <source>
        <dbReference type="Proteomes" id="UP000242519"/>
    </source>
</evidence>
<dbReference type="EMBL" id="MZNU01000414">
    <property type="protein sequence ID" value="OWO98039.1"/>
    <property type="molecule type" value="Genomic_DNA"/>
</dbReference>
<dbReference type="AlphaFoldDB" id="A0A218YTX5"/>
<gene>
    <name evidence="1" type="ORF">B2J93_8264</name>
</gene>
<dbReference type="InParanoid" id="A0A218YTX5"/>